<evidence type="ECO:0000259" key="4">
    <source>
        <dbReference type="Pfam" id="PF00150"/>
    </source>
</evidence>
<dbReference type="RefSeq" id="WP_051523712.1">
    <property type="nucleotide sequence ID" value="NZ_AP018933.1"/>
</dbReference>
<dbReference type="STRING" id="1123510.GCA_000620025_01347"/>
<organism evidence="5 6">
    <name type="scientific">Zymobacter palmae</name>
    <dbReference type="NCBI Taxonomy" id="33074"/>
    <lineage>
        <taxon>Bacteria</taxon>
        <taxon>Pseudomonadati</taxon>
        <taxon>Pseudomonadota</taxon>
        <taxon>Gammaproteobacteria</taxon>
        <taxon>Oceanospirillales</taxon>
        <taxon>Halomonadaceae</taxon>
        <taxon>Zymobacter group</taxon>
        <taxon>Zymobacter</taxon>
    </lineage>
</organism>
<evidence type="ECO:0000313" key="5">
    <source>
        <dbReference type="EMBL" id="BBG30007.1"/>
    </source>
</evidence>
<dbReference type="EMBL" id="AP018933">
    <property type="protein sequence ID" value="BBG30007.1"/>
    <property type="molecule type" value="Genomic_DNA"/>
</dbReference>
<dbReference type="KEGG" id="zpl:ZBT109_1247"/>
<keyword evidence="2 3" id="KW-0326">Glycosidase</keyword>
<proteinExistence type="inferred from homology"/>
<evidence type="ECO:0000256" key="3">
    <source>
        <dbReference type="RuleBase" id="RU361153"/>
    </source>
</evidence>
<dbReference type="Gene3D" id="3.20.20.80">
    <property type="entry name" value="Glycosidases"/>
    <property type="match status" value="1"/>
</dbReference>
<evidence type="ECO:0000313" key="6">
    <source>
        <dbReference type="Proteomes" id="UP000267342"/>
    </source>
</evidence>
<protein>
    <submittedName>
        <fullName evidence="5">Endoglucanase</fullName>
    </submittedName>
</protein>
<dbReference type="PANTHER" id="PTHR34142">
    <property type="entry name" value="ENDO-BETA-1,4-GLUCANASE A"/>
    <property type="match status" value="1"/>
</dbReference>
<name>A0A348HEF5_9GAMM</name>
<evidence type="ECO:0000256" key="1">
    <source>
        <dbReference type="ARBA" id="ARBA00022801"/>
    </source>
</evidence>
<reference evidence="5 6" key="1">
    <citation type="submission" date="2018-09" db="EMBL/GenBank/DDBJ databases">
        <title>Zymobacter palmae IAM14233 (=T109) whole genome analysis.</title>
        <authorList>
            <person name="Yanase H."/>
        </authorList>
    </citation>
    <scope>NUCLEOTIDE SEQUENCE [LARGE SCALE GENOMIC DNA]</scope>
    <source>
        <strain evidence="5 6">IAM14233</strain>
    </source>
</reference>
<dbReference type="Pfam" id="PF00150">
    <property type="entry name" value="Cellulase"/>
    <property type="match status" value="1"/>
</dbReference>
<dbReference type="GO" id="GO:0004553">
    <property type="term" value="F:hydrolase activity, hydrolyzing O-glycosyl compounds"/>
    <property type="evidence" value="ECO:0007669"/>
    <property type="project" value="InterPro"/>
</dbReference>
<accession>A0A348HEF5</accession>
<keyword evidence="1 3" id="KW-0378">Hydrolase</keyword>
<comment type="similarity">
    <text evidence="3">Belongs to the glycosyl hydrolase 5 (cellulase A) family.</text>
</comment>
<dbReference type="Proteomes" id="UP000267342">
    <property type="component" value="Chromosome"/>
</dbReference>
<gene>
    <name evidence="5" type="ORF">ZBT109_1247</name>
</gene>
<dbReference type="SUPFAM" id="SSF51445">
    <property type="entry name" value="(Trans)glycosidases"/>
    <property type="match status" value="1"/>
</dbReference>
<sequence length="307" mass="34002">MITNTVTTAGFTISDTRIIDANGQSFLIRGINHAHTWYKADIEAALKSIAATGANLVRIVLSNGTQWEKDDVESVRNILSLCERHQLIAMLEVHDATGSDNLQALQHAISYWIELSAVLIGKEDRVIINIANEWFGSWSSYAWSIGYEFAITALREAGFEHLLVIDGAGYGQYPQSIIDYGQALLKSDRAGRLAFSLHMYEYAAADTATIKRNIDEILALNLPLIIGEFGDRVPESHPVDIGMLMRYAEETAVGWIAWSWYGNDGSDTVLDLSSGPNGQFTLPPWGKTAIDNVYGIRYTAELCSIFY</sequence>
<dbReference type="InterPro" id="IPR017853">
    <property type="entry name" value="GH"/>
</dbReference>
<feature type="domain" description="Glycoside hydrolase family 5" evidence="4">
    <location>
        <begin position="20"/>
        <end position="263"/>
    </location>
</feature>
<dbReference type="PANTHER" id="PTHR34142:SF1">
    <property type="entry name" value="GLYCOSIDE HYDROLASE FAMILY 5 DOMAIN-CONTAINING PROTEIN"/>
    <property type="match status" value="1"/>
</dbReference>
<dbReference type="AlphaFoldDB" id="A0A348HEF5"/>
<dbReference type="GO" id="GO:0009251">
    <property type="term" value="P:glucan catabolic process"/>
    <property type="evidence" value="ECO:0007669"/>
    <property type="project" value="TreeGrafter"/>
</dbReference>
<evidence type="ECO:0000256" key="2">
    <source>
        <dbReference type="ARBA" id="ARBA00023295"/>
    </source>
</evidence>
<dbReference type="InterPro" id="IPR001547">
    <property type="entry name" value="Glyco_hydro_5"/>
</dbReference>
<keyword evidence="6" id="KW-1185">Reference proteome</keyword>